<keyword evidence="1" id="KW-0732">Signal</keyword>
<evidence type="ECO:0000256" key="1">
    <source>
        <dbReference type="SAM" id="SignalP"/>
    </source>
</evidence>
<dbReference type="AlphaFoldDB" id="A0A127Z9W7"/>
<proteinExistence type="predicted"/>
<feature type="signal peptide" evidence="1">
    <location>
        <begin position="1"/>
        <end position="20"/>
    </location>
</feature>
<organism evidence="2">
    <name type="scientific">Sporisorium scitamineum</name>
    <dbReference type="NCBI Taxonomy" id="49012"/>
    <lineage>
        <taxon>Eukaryota</taxon>
        <taxon>Fungi</taxon>
        <taxon>Dikarya</taxon>
        <taxon>Basidiomycota</taxon>
        <taxon>Ustilaginomycotina</taxon>
        <taxon>Ustilaginomycetes</taxon>
        <taxon>Ustilaginales</taxon>
        <taxon>Ustilaginaceae</taxon>
        <taxon>Sporisorium</taxon>
    </lineage>
</organism>
<protein>
    <submittedName>
        <fullName evidence="2">Uncharacterized protein</fullName>
    </submittedName>
</protein>
<dbReference type="EMBL" id="LK056657">
    <property type="protein sequence ID" value="CDU22866.1"/>
    <property type="molecule type" value="Genomic_DNA"/>
</dbReference>
<reference evidence="2" key="1">
    <citation type="submission" date="2014-06" db="EMBL/GenBank/DDBJ databases">
        <authorList>
            <person name="Ju J."/>
            <person name="Zhang J."/>
        </authorList>
    </citation>
    <scope>NUCLEOTIDE SEQUENCE</scope>
    <source>
        <strain evidence="2">SscI8</strain>
    </source>
</reference>
<gene>
    <name evidence="2" type="ORF">SPSC_01496</name>
</gene>
<sequence length="168" mass="19473">MRTFLFTLLSLLIGASYVLANNVPPAVVAIPEGRFTSDGLVVYNPNWWHTFLQEHGQRIINEALANIPVAQRSYNLMMQIQRLKQLARDPEKEMMAGMTDSTAILVAAHVIERYAEERYKPVRDPAVRESVYQYLRRPRNEGLLLNNPNAEEEVRSRLYPPRIQRRLQ</sequence>
<evidence type="ECO:0000313" key="2">
    <source>
        <dbReference type="EMBL" id="CDU22866.1"/>
    </source>
</evidence>
<dbReference type="OrthoDB" id="10393223at2759"/>
<accession>A0A127Z9W7</accession>
<feature type="chain" id="PRO_5007281204" evidence="1">
    <location>
        <begin position="21"/>
        <end position="168"/>
    </location>
</feature>
<name>A0A127Z9W7_9BASI</name>